<comment type="pathway">
    <text evidence="2">Cofactor biosynthesis; ubiquinone biosynthesis.</text>
</comment>
<evidence type="ECO:0000313" key="10">
    <source>
        <dbReference type="Proteomes" id="UP000294829"/>
    </source>
</evidence>
<dbReference type="NCBIfam" id="TIGR01988">
    <property type="entry name" value="Ubi-OHases"/>
    <property type="match status" value="1"/>
</dbReference>
<dbReference type="GO" id="GO:0004497">
    <property type="term" value="F:monooxygenase activity"/>
    <property type="evidence" value="ECO:0007669"/>
    <property type="project" value="UniProtKB-KW"/>
</dbReference>
<organism evidence="9 10">
    <name type="scientific">Sapientia aquatica</name>
    <dbReference type="NCBI Taxonomy" id="1549640"/>
    <lineage>
        <taxon>Bacteria</taxon>
        <taxon>Pseudomonadati</taxon>
        <taxon>Pseudomonadota</taxon>
        <taxon>Betaproteobacteria</taxon>
        <taxon>Burkholderiales</taxon>
        <taxon>Oxalobacteraceae</taxon>
        <taxon>Sapientia</taxon>
    </lineage>
</organism>
<comment type="cofactor">
    <cofactor evidence="1">
        <name>FAD</name>
        <dbReference type="ChEBI" id="CHEBI:57692"/>
    </cofactor>
</comment>
<comment type="similarity">
    <text evidence="3">Belongs to the UbiH/COQ6 family.</text>
</comment>
<sequence length="390" mass="42444">MRCQIGVIGNGAVGKATALGFAQAGYQVVLLAPNQVSAQTRSMANDWDARVFALNHTAKNLLTKLKVWDAMDLQRIAPIEAMHVFDADGAALSMDAYSAHQNELAWIVEDQNLNQALDAALRFAQNIEVVVGKAEKMSAVFDELTLDNGTTLQAELWVGADGAQSWVRSQAQIGLDYRSYGQRGVVANFSCAKPHHGIAHQWFVGEDGIIALLPLPDQQVSLVWSAPNALADTLLSESVDQLAQRLAHYSDAVLGQLTPLSPFRAQAFPLNFIAPHAIVGPRLALVGDAAHVVHPLAGHGMNLGFGDVVALLKIVTEREQWRSCADARVLARYARERKEDVLMMQLATDGLARLFASSFTPVQMARKLGMSLVDKLPFLKKQFMQQAMGK</sequence>
<dbReference type="UniPathway" id="UPA00232"/>
<dbReference type="RefSeq" id="WP_133330427.1">
    <property type="nucleotide sequence ID" value="NZ_SMYL01000011.1"/>
</dbReference>
<dbReference type="InterPro" id="IPR010971">
    <property type="entry name" value="UbiH/COQ6"/>
</dbReference>
<keyword evidence="7" id="KW-0503">Monooxygenase</keyword>
<keyword evidence="6" id="KW-0560">Oxidoreductase</keyword>
<comment type="caution">
    <text evidence="9">The sequence shown here is derived from an EMBL/GenBank/DDBJ whole genome shotgun (WGS) entry which is preliminary data.</text>
</comment>
<evidence type="ECO:0000256" key="1">
    <source>
        <dbReference type="ARBA" id="ARBA00001974"/>
    </source>
</evidence>
<evidence type="ECO:0000256" key="3">
    <source>
        <dbReference type="ARBA" id="ARBA00005349"/>
    </source>
</evidence>
<dbReference type="AlphaFoldDB" id="A0A4R5VU49"/>
<protein>
    <submittedName>
        <fullName evidence="9">Oxygenase</fullName>
    </submittedName>
</protein>
<dbReference type="GO" id="GO:0016705">
    <property type="term" value="F:oxidoreductase activity, acting on paired donors, with incorporation or reduction of molecular oxygen"/>
    <property type="evidence" value="ECO:0007669"/>
    <property type="project" value="InterPro"/>
</dbReference>
<feature type="domain" description="FAD-binding" evidence="8">
    <location>
        <begin position="3"/>
        <end position="339"/>
    </location>
</feature>
<accession>A0A4R5VU49</accession>
<dbReference type="InterPro" id="IPR036188">
    <property type="entry name" value="FAD/NAD-bd_sf"/>
</dbReference>
<keyword evidence="4" id="KW-0285">Flavoprotein</keyword>
<dbReference type="PANTHER" id="PTHR43876">
    <property type="entry name" value="UBIQUINONE BIOSYNTHESIS MONOOXYGENASE COQ6, MITOCHONDRIAL"/>
    <property type="match status" value="1"/>
</dbReference>
<dbReference type="InterPro" id="IPR002938">
    <property type="entry name" value="FAD-bd"/>
</dbReference>
<dbReference type="PRINTS" id="PR00420">
    <property type="entry name" value="RNGMNOXGNASE"/>
</dbReference>
<evidence type="ECO:0000259" key="8">
    <source>
        <dbReference type="Pfam" id="PF01494"/>
    </source>
</evidence>
<dbReference type="Pfam" id="PF01494">
    <property type="entry name" value="FAD_binding_3"/>
    <property type="match status" value="1"/>
</dbReference>
<dbReference type="SUPFAM" id="SSF51905">
    <property type="entry name" value="FAD/NAD(P)-binding domain"/>
    <property type="match status" value="1"/>
</dbReference>
<gene>
    <name evidence="9" type="ORF">E2I14_16120</name>
</gene>
<reference evidence="9 10" key="1">
    <citation type="submission" date="2019-03" db="EMBL/GenBank/DDBJ databases">
        <title>Sapientia aquatica gen. nov., sp. nov., isolated from a crater lake.</title>
        <authorList>
            <person name="Felfoldi T."/>
            <person name="Szabo A."/>
            <person name="Toth E."/>
            <person name="Schumann P."/>
            <person name="Keki Z."/>
            <person name="Marialigeti K."/>
            <person name="Mathe I."/>
        </authorList>
    </citation>
    <scope>NUCLEOTIDE SEQUENCE [LARGE SCALE GENOMIC DNA]</scope>
    <source>
        <strain evidence="9 10">SA-152</strain>
    </source>
</reference>
<proteinExistence type="inferred from homology"/>
<evidence type="ECO:0000256" key="2">
    <source>
        <dbReference type="ARBA" id="ARBA00004749"/>
    </source>
</evidence>
<dbReference type="GO" id="GO:0006744">
    <property type="term" value="P:ubiquinone biosynthetic process"/>
    <property type="evidence" value="ECO:0007669"/>
    <property type="project" value="UniProtKB-UniPathway"/>
</dbReference>
<evidence type="ECO:0000313" key="9">
    <source>
        <dbReference type="EMBL" id="TDK62532.1"/>
    </source>
</evidence>
<dbReference type="Proteomes" id="UP000294829">
    <property type="component" value="Unassembled WGS sequence"/>
</dbReference>
<dbReference type="FunFam" id="3.50.50.60:FF:000021">
    <property type="entry name" value="Ubiquinone biosynthesis monooxygenase COQ6"/>
    <property type="match status" value="1"/>
</dbReference>
<dbReference type="GO" id="GO:0071949">
    <property type="term" value="F:FAD binding"/>
    <property type="evidence" value="ECO:0007669"/>
    <property type="project" value="InterPro"/>
</dbReference>
<evidence type="ECO:0000256" key="4">
    <source>
        <dbReference type="ARBA" id="ARBA00022630"/>
    </source>
</evidence>
<dbReference type="InterPro" id="IPR051205">
    <property type="entry name" value="UbiH/COQ6_monooxygenase"/>
</dbReference>
<evidence type="ECO:0000256" key="6">
    <source>
        <dbReference type="ARBA" id="ARBA00023002"/>
    </source>
</evidence>
<dbReference type="Gene3D" id="3.50.50.60">
    <property type="entry name" value="FAD/NAD(P)-binding domain"/>
    <property type="match status" value="2"/>
</dbReference>
<evidence type="ECO:0000256" key="7">
    <source>
        <dbReference type="ARBA" id="ARBA00023033"/>
    </source>
</evidence>
<dbReference type="GO" id="GO:0110142">
    <property type="term" value="C:ubiquinone biosynthesis complex"/>
    <property type="evidence" value="ECO:0007669"/>
    <property type="project" value="UniProtKB-ARBA"/>
</dbReference>
<dbReference type="OrthoDB" id="9769565at2"/>
<dbReference type="EMBL" id="SMYL01000011">
    <property type="protein sequence ID" value="TDK62532.1"/>
    <property type="molecule type" value="Genomic_DNA"/>
</dbReference>
<keyword evidence="5" id="KW-0274">FAD</keyword>
<keyword evidence="10" id="KW-1185">Reference proteome</keyword>
<name>A0A4R5VU49_9BURK</name>
<evidence type="ECO:0000256" key="5">
    <source>
        <dbReference type="ARBA" id="ARBA00022827"/>
    </source>
</evidence>
<dbReference type="PANTHER" id="PTHR43876:SF7">
    <property type="entry name" value="UBIQUINONE BIOSYNTHESIS MONOOXYGENASE COQ6, MITOCHONDRIAL"/>
    <property type="match status" value="1"/>
</dbReference>